<evidence type="ECO:0000256" key="6">
    <source>
        <dbReference type="ARBA" id="ARBA00032976"/>
    </source>
</evidence>
<dbReference type="GO" id="GO:0016020">
    <property type="term" value="C:membrane"/>
    <property type="evidence" value="ECO:0007669"/>
    <property type="project" value="TreeGrafter"/>
</dbReference>
<reference evidence="9 10" key="1">
    <citation type="journal article" date="2014" name="Genome Announc.">
        <title>Complete Genome Sequence of Hyphomicrobium nitrativorans Strain NL23, a Denitrifying Bacterium Isolated from Biofilm of a Methanol-Fed Denitrification System Treating Seawater at the Montreal Biodome.</title>
        <authorList>
            <person name="Martineau C."/>
            <person name="Villeneuve C."/>
            <person name="Mauffrey F."/>
            <person name="Villemur R."/>
        </authorList>
    </citation>
    <scope>NUCLEOTIDE SEQUENCE [LARGE SCALE GENOMIC DNA]</scope>
    <source>
        <strain evidence="9">NL23</strain>
    </source>
</reference>
<dbReference type="PATRIC" id="fig|1029756.8.peg.2018"/>
<dbReference type="STRING" id="1029756.W911_09700"/>
<dbReference type="InterPro" id="IPR050248">
    <property type="entry name" value="Polysacc_deacetylase_ArnD"/>
</dbReference>
<proteinExistence type="inferred from homology"/>
<evidence type="ECO:0000256" key="7">
    <source>
        <dbReference type="SAM" id="MobiDB-lite"/>
    </source>
</evidence>
<dbReference type="Gene3D" id="3.20.20.370">
    <property type="entry name" value="Glycoside hydrolase/deacetylase"/>
    <property type="match status" value="1"/>
</dbReference>
<evidence type="ECO:0000313" key="10">
    <source>
        <dbReference type="Proteomes" id="UP000018542"/>
    </source>
</evidence>
<dbReference type="Pfam" id="PF01522">
    <property type="entry name" value="Polysacc_deac_1"/>
    <property type="match status" value="1"/>
</dbReference>
<sequence>MSAGRATWLMAVGIGLAAFAGTDVRLDRALAQNAEIQAAAEPPALITVGATSLRPTIAPECANRTDVLGVSRVVEIDTSRGPYFGEQYKGLEDDFLNFGEVVITFDDGPMRRHTIPVLDALDEQCTKATFFAVGRMAVSDPTTLQEVQDRGHTIATHTWSHKNLASLGADAMKREIELGFSAVAAAVDKPIAPFFRFPYLGHSKASRAYLESRGIGVFGIHVDSQDFRTRNAAVMQRTLLNRLERNGKGILLFHDIQVSTARGIRELLAELKTRGFRVVHIVPKQAATTLPEFDAVAAKSIKGRKKATTKAPLADRAVTWPVAGEEAAPPAERPAPPPPQAERRAPPAVKDWANPDNDPWQLRSMGQ</sequence>
<dbReference type="AlphaFoldDB" id="V5SDN6"/>
<organism evidence="9 10">
    <name type="scientific">Hyphomicrobium nitrativorans NL23</name>
    <dbReference type="NCBI Taxonomy" id="1029756"/>
    <lineage>
        <taxon>Bacteria</taxon>
        <taxon>Pseudomonadati</taxon>
        <taxon>Pseudomonadota</taxon>
        <taxon>Alphaproteobacteria</taxon>
        <taxon>Hyphomicrobiales</taxon>
        <taxon>Hyphomicrobiaceae</taxon>
        <taxon>Hyphomicrobium</taxon>
    </lineage>
</organism>
<dbReference type="Proteomes" id="UP000018542">
    <property type="component" value="Chromosome"/>
</dbReference>
<feature type="domain" description="NodB homology" evidence="8">
    <location>
        <begin position="99"/>
        <end position="279"/>
    </location>
</feature>
<keyword evidence="4" id="KW-0479">Metal-binding</keyword>
<feature type="region of interest" description="Disordered" evidence="7">
    <location>
        <begin position="306"/>
        <end position="367"/>
    </location>
</feature>
<evidence type="ECO:0000256" key="4">
    <source>
        <dbReference type="ARBA" id="ARBA00022723"/>
    </source>
</evidence>
<evidence type="ECO:0000313" key="9">
    <source>
        <dbReference type="EMBL" id="AHB48602.1"/>
    </source>
</evidence>
<evidence type="ECO:0000256" key="2">
    <source>
        <dbReference type="ARBA" id="ARBA00010973"/>
    </source>
</evidence>
<name>V5SDN6_9HYPH</name>
<dbReference type="HOGENOM" id="CLU_021264_8_1_5"/>
<dbReference type="CDD" id="cd10917">
    <property type="entry name" value="CE4_NodB_like_6s_7s"/>
    <property type="match status" value="1"/>
</dbReference>
<dbReference type="OrthoDB" id="276604at2"/>
<dbReference type="GO" id="GO:0005975">
    <property type="term" value="P:carbohydrate metabolic process"/>
    <property type="evidence" value="ECO:0007669"/>
    <property type="project" value="InterPro"/>
</dbReference>
<dbReference type="RefSeq" id="WP_023787302.1">
    <property type="nucleotide sequence ID" value="NC_022997.1"/>
</dbReference>
<protein>
    <recommendedName>
        <fullName evidence="3">Chitooligosaccharide deacetylase</fullName>
    </recommendedName>
    <alternativeName>
        <fullName evidence="6">Nodulation protein B</fullName>
    </alternativeName>
</protein>
<comment type="function">
    <text evidence="1">Is involved in generating a small heat-stable compound (Nod), an acylated oligomer of N-acetylglucosamine, that stimulates mitosis in various plant protoplasts.</text>
</comment>
<evidence type="ECO:0000256" key="3">
    <source>
        <dbReference type="ARBA" id="ARBA00020071"/>
    </source>
</evidence>
<dbReference type="InterPro" id="IPR002509">
    <property type="entry name" value="NODB_dom"/>
</dbReference>
<dbReference type="KEGG" id="hni:W911_09700"/>
<comment type="similarity">
    <text evidence="2">Belongs to the polysaccharide deacetylase family.</text>
</comment>
<dbReference type="InterPro" id="IPR011330">
    <property type="entry name" value="Glyco_hydro/deAcase_b/a-brl"/>
</dbReference>
<dbReference type="GO" id="GO:0016810">
    <property type="term" value="F:hydrolase activity, acting on carbon-nitrogen (but not peptide) bonds"/>
    <property type="evidence" value="ECO:0007669"/>
    <property type="project" value="InterPro"/>
</dbReference>
<feature type="compositionally biased region" description="Pro residues" evidence="7">
    <location>
        <begin position="331"/>
        <end position="340"/>
    </location>
</feature>
<dbReference type="PANTHER" id="PTHR10587:SF133">
    <property type="entry name" value="CHITIN DEACETYLASE 1-RELATED"/>
    <property type="match status" value="1"/>
</dbReference>
<dbReference type="EMBL" id="CP006912">
    <property type="protein sequence ID" value="AHB48602.1"/>
    <property type="molecule type" value="Genomic_DNA"/>
</dbReference>
<dbReference type="PANTHER" id="PTHR10587">
    <property type="entry name" value="GLYCOSYL TRANSFERASE-RELATED"/>
    <property type="match status" value="1"/>
</dbReference>
<dbReference type="GO" id="GO:0046872">
    <property type="term" value="F:metal ion binding"/>
    <property type="evidence" value="ECO:0007669"/>
    <property type="project" value="UniProtKB-KW"/>
</dbReference>
<dbReference type="PROSITE" id="PS51677">
    <property type="entry name" value="NODB"/>
    <property type="match status" value="1"/>
</dbReference>
<gene>
    <name evidence="9" type="ORF">W911_09700</name>
</gene>
<keyword evidence="10" id="KW-1185">Reference proteome</keyword>
<evidence type="ECO:0000256" key="1">
    <source>
        <dbReference type="ARBA" id="ARBA00003236"/>
    </source>
</evidence>
<evidence type="ECO:0000259" key="8">
    <source>
        <dbReference type="PROSITE" id="PS51677"/>
    </source>
</evidence>
<evidence type="ECO:0000256" key="5">
    <source>
        <dbReference type="ARBA" id="ARBA00022801"/>
    </source>
</evidence>
<accession>V5SDN6</accession>
<dbReference type="SUPFAM" id="SSF88713">
    <property type="entry name" value="Glycoside hydrolase/deacetylase"/>
    <property type="match status" value="1"/>
</dbReference>
<keyword evidence="5" id="KW-0378">Hydrolase</keyword>